<feature type="compositionally biased region" description="Acidic residues" evidence="1">
    <location>
        <begin position="141"/>
        <end position="150"/>
    </location>
</feature>
<sequence length="225" mass="25549">MELDTRSFMDPLLCGVHSTFCHDILHKAISSDQPEIIHENDSCAWVREIMTQFGWVDRARVDWAPLRFPDQDCRKKFSLQLPSSLDSVQDVIFLVSITIPWPVPPNLQRLAFMDYIRSQTMEGMSAYKTAFAHRPVITSEQVEEEEENDAETSTATRDGVERESEAEADVAQVEEEVAQEGQGTVEDEDDDEEEEEEDEDEESIDDQDRGNEGEVDEGEGEGEGE</sequence>
<keyword evidence="3" id="KW-1185">Reference proteome</keyword>
<accession>A0AA38GE03</accession>
<gene>
    <name evidence="2" type="ORF">KI387_016188</name>
</gene>
<proteinExistence type="predicted"/>
<feature type="compositionally biased region" description="Acidic residues" evidence="1">
    <location>
        <begin position="213"/>
        <end position="225"/>
    </location>
</feature>
<name>A0AA38GE03_TAXCH</name>
<dbReference type="Proteomes" id="UP000824469">
    <property type="component" value="Unassembled WGS sequence"/>
</dbReference>
<feature type="compositionally biased region" description="Acidic residues" evidence="1">
    <location>
        <begin position="185"/>
        <end position="205"/>
    </location>
</feature>
<dbReference type="AlphaFoldDB" id="A0AA38GE03"/>
<protein>
    <submittedName>
        <fullName evidence="2">Uncharacterized protein</fullName>
    </submittedName>
</protein>
<evidence type="ECO:0000313" key="2">
    <source>
        <dbReference type="EMBL" id="KAH9321549.1"/>
    </source>
</evidence>
<evidence type="ECO:0000313" key="3">
    <source>
        <dbReference type="Proteomes" id="UP000824469"/>
    </source>
</evidence>
<feature type="region of interest" description="Disordered" evidence="1">
    <location>
        <begin position="138"/>
        <end position="225"/>
    </location>
</feature>
<dbReference type="EMBL" id="JAHRHJ020000003">
    <property type="protein sequence ID" value="KAH9321549.1"/>
    <property type="molecule type" value="Genomic_DNA"/>
</dbReference>
<evidence type="ECO:0000256" key="1">
    <source>
        <dbReference type="SAM" id="MobiDB-lite"/>
    </source>
</evidence>
<feature type="non-terminal residue" evidence="2">
    <location>
        <position position="225"/>
    </location>
</feature>
<organism evidence="2 3">
    <name type="scientific">Taxus chinensis</name>
    <name type="common">Chinese yew</name>
    <name type="synonym">Taxus wallichiana var. chinensis</name>
    <dbReference type="NCBI Taxonomy" id="29808"/>
    <lineage>
        <taxon>Eukaryota</taxon>
        <taxon>Viridiplantae</taxon>
        <taxon>Streptophyta</taxon>
        <taxon>Embryophyta</taxon>
        <taxon>Tracheophyta</taxon>
        <taxon>Spermatophyta</taxon>
        <taxon>Pinopsida</taxon>
        <taxon>Pinidae</taxon>
        <taxon>Conifers II</taxon>
        <taxon>Cupressales</taxon>
        <taxon>Taxaceae</taxon>
        <taxon>Taxus</taxon>
    </lineage>
</organism>
<feature type="compositionally biased region" description="Acidic residues" evidence="1">
    <location>
        <begin position="166"/>
        <end position="178"/>
    </location>
</feature>
<comment type="caution">
    <text evidence="2">The sequence shown here is derived from an EMBL/GenBank/DDBJ whole genome shotgun (WGS) entry which is preliminary data.</text>
</comment>
<reference evidence="2 3" key="1">
    <citation type="journal article" date="2021" name="Nat. Plants">
        <title>The Taxus genome provides insights into paclitaxel biosynthesis.</title>
        <authorList>
            <person name="Xiong X."/>
            <person name="Gou J."/>
            <person name="Liao Q."/>
            <person name="Li Y."/>
            <person name="Zhou Q."/>
            <person name="Bi G."/>
            <person name="Li C."/>
            <person name="Du R."/>
            <person name="Wang X."/>
            <person name="Sun T."/>
            <person name="Guo L."/>
            <person name="Liang H."/>
            <person name="Lu P."/>
            <person name="Wu Y."/>
            <person name="Zhang Z."/>
            <person name="Ro D.K."/>
            <person name="Shang Y."/>
            <person name="Huang S."/>
            <person name="Yan J."/>
        </authorList>
    </citation>
    <scope>NUCLEOTIDE SEQUENCE [LARGE SCALE GENOMIC DNA]</scope>
    <source>
        <strain evidence="2">Ta-2019</strain>
    </source>
</reference>